<sequence length="442" mass="47893">MTNQVRNIEDLPWSRFHRLLTWRSAGGSFVDGYVLSLIGIALMPASAALGFDSFWEGMIAASALVGIFIGGLFGGWLTNRYGRRAIYYVGPILFTVGSVAQYWVQDAQTLFLLRLLIGIAVGIEYPVSTSMLVEFLPKKERGPKLGWFVIVWFIGAAVAYVVGELILRIGGQDAWRLVLASTTVFSIALLLLRIGTPESARWLLSKGRHSEAEQVIKKVYGHEFSLKNLPEEPQSVKVSFWSLVRAGYGRRMLFVSVFWTCSIVPIFAVYAFAPKVLQALNIKDDWASIGSVTITALFVVGCMVATRVINSLGRRNLLIGSFLLSGLALFGLGIFHEGSPTVILALFGAYAVFIGGAQVLTMVYPNELFPTEIRAQAMGLGTSISRIGAAAGTYAVPVALADYGIANTMYAAAAITLVGLVASWIMAPETRSLSLQQAGALD</sequence>
<feature type="transmembrane region" description="Helical" evidence="7">
    <location>
        <begin position="342"/>
        <end position="365"/>
    </location>
</feature>
<dbReference type="Proteomes" id="UP000029499">
    <property type="component" value="Chromosome"/>
</dbReference>
<feature type="transmembrane region" description="Helical" evidence="7">
    <location>
        <begin position="145"/>
        <end position="162"/>
    </location>
</feature>
<feature type="transmembrane region" description="Helical" evidence="7">
    <location>
        <begin position="174"/>
        <end position="192"/>
    </location>
</feature>
<reference evidence="9 10" key="1">
    <citation type="journal article" date="2015" name="J. Biotechnol.">
        <title>Complete genome sequence of Pseudomonas rhizosphaerae IH5T (=DSM 16299T), a phosphate-solubilizing rhizobacterium for bacterial biofertilizer.</title>
        <authorList>
            <person name="Kwak Y."/>
            <person name="Jung B.K."/>
            <person name="Shin J.H."/>
        </authorList>
    </citation>
    <scope>NUCLEOTIDE SEQUENCE [LARGE SCALE GENOMIC DNA]</scope>
    <source>
        <strain evidence="9">DSM 16299</strain>
    </source>
</reference>
<dbReference type="KEGG" id="prh:LT40_07105"/>
<evidence type="ECO:0000256" key="6">
    <source>
        <dbReference type="ARBA" id="ARBA00023136"/>
    </source>
</evidence>
<comment type="subcellular location">
    <subcellularLocation>
        <location evidence="1">Membrane</location>
        <topology evidence="1">Multi-pass membrane protein</topology>
    </subcellularLocation>
</comment>
<feature type="transmembrane region" description="Helical" evidence="7">
    <location>
        <begin position="110"/>
        <end position="133"/>
    </location>
</feature>
<keyword evidence="4 7" id="KW-0812">Transmembrane</keyword>
<feature type="transmembrane region" description="Helical" evidence="7">
    <location>
        <begin position="252"/>
        <end position="273"/>
    </location>
</feature>
<keyword evidence="10" id="KW-1185">Reference proteome</keyword>
<feature type="transmembrane region" description="Helical" evidence="7">
    <location>
        <begin position="85"/>
        <end position="104"/>
    </location>
</feature>
<dbReference type="InterPro" id="IPR020846">
    <property type="entry name" value="MFS_dom"/>
</dbReference>
<accession>A0A089ZQ84</accession>
<evidence type="ECO:0000256" key="7">
    <source>
        <dbReference type="SAM" id="Phobius"/>
    </source>
</evidence>
<dbReference type="InterPro" id="IPR036259">
    <property type="entry name" value="MFS_trans_sf"/>
</dbReference>
<evidence type="ECO:0000313" key="9">
    <source>
        <dbReference type="EMBL" id="AIS17186.1"/>
    </source>
</evidence>
<protein>
    <submittedName>
        <fullName evidence="9">Metabolite transporter</fullName>
    </submittedName>
</protein>
<proteinExistence type="inferred from homology"/>
<dbReference type="GO" id="GO:0022857">
    <property type="term" value="F:transmembrane transporter activity"/>
    <property type="evidence" value="ECO:0007669"/>
    <property type="project" value="InterPro"/>
</dbReference>
<dbReference type="AlphaFoldDB" id="A0A089ZQ84"/>
<dbReference type="STRING" id="216142.LT40_07105"/>
<evidence type="ECO:0000313" key="10">
    <source>
        <dbReference type="Proteomes" id="UP000029499"/>
    </source>
</evidence>
<dbReference type="GO" id="GO:0016020">
    <property type="term" value="C:membrane"/>
    <property type="evidence" value="ECO:0007669"/>
    <property type="project" value="UniProtKB-SubCell"/>
</dbReference>
<dbReference type="eggNOG" id="COG0477">
    <property type="taxonomic scope" value="Bacteria"/>
</dbReference>
<gene>
    <name evidence="9" type="ORF">LT40_07105</name>
</gene>
<feature type="transmembrane region" description="Helical" evidence="7">
    <location>
        <begin position="285"/>
        <end position="305"/>
    </location>
</feature>
<evidence type="ECO:0000256" key="3">
    <source>
        <dbReference type="ARBA" id="ARBA00022448"/>
    </source>
</evidence>
<evidence type="ECO:0000259" key="8">
    <source>
        <dbReference type="PROSITE" id="PS50850"/>
    </source>
</evidence>
<feature type="transmembrane region" description="Helical" evidence="7">
    <location>
        <begin position="377"/>
        <end position="396"/>
    </location>
</feature>
<evidence type="ECO:0000256" key="4">
    <source>
        <dbReference type="ARBA" id="ARBA00022692"/>
    </source>
</evidence>
<dbReference type="Gene3D" id="1.20.1250.20">
    <property type="entry name" value="MFS general substrate transporter like domains"/>
    <property type="match status" value="1"/>
</dbReference>
<dbReference type="CDD" id="cd17316">
    <property type="entry name" value="MFS_SV2_like"/>
    <property type="match status" value="1"/>
</dbReference>
<feature type="transmembrane region" description="Helical" evidence="7">
    <location>
        <begin position="57"/>
        <end position="78"/>
    </location>
</feature>
<dbReference type="RefSeq" id="WP_043188144.1">
    <property type="nucleotide sequence ID" value="NZ_CP009533.1"/>
</dbReference>
<dbReference type="Pfam" id="PF00083">
    <property type="entry name" value="Sugar_tr"/>
    <property type="match status" value="1"/>
</dbReference>
<dbReference type="InterPro" id="IPR005828">
    <property type="entry name" value="MFS_sugar_transport-like"/>
</dbReference>
<dbReference type="SUPFAM" id="SSF103473">
    <property type="entry name" value="MFS general substrate transporter"/>
    <property type="match status" value="1"/>
</dbReference>
<dbReference type="HOGENOM" id="CLU_001265_46_6_6"/>
<dbReference type="OrthoDB" id="5368493at2"/>
<evidence type="ECO:0000256" key="1">
    <source>
        <dbReference type="ARBA" id="ARBA00004141"/>
    </source>
</evidence>
<name>A0A089ZQ84_9PSED</name>
<feature type="domain" description="Major facilitator superfamily (MFS) profile" evidence="8">
    <location>
        <begin position="20"/>
        <end position="431"/>
    </location>
</feature>
<dbReference type="PANTHER" id="PTHR23511:SF34">
    <property type="entry name" value="SYNAPTIC VESICLE GLYCOPROTEIN 2"/>
    <property type="match status" value="1"/>
</dbReference>
<feature type="transmembrane region" description="Helical" evidence="7">
    <location>
        <begin position="317"/>
        <end position="336"/>
    </location>
</feature>
<comment type="similarity">
    <text evidence="2">Belongs to the major facilitator superfamily. Sugar transporter (TC 2.A.1.1) family.</text>
</comment>
<keyword evidence="3" id="KW-0813">Transport</keyword>
<dbReference type="PROSITE" id="PS50850">
    <property type="entry name" value="MFS"/>
    <property type="match status" value="1"/>
</dbReference>
<evidence type="ECO:0000256" key="5">
    <source>
        <dbReference type="ARBA" id="ARBA00022989"/>
    </source>
</evidence>
<dbReference type="PANTHER" id="PTHR23511">
    <property type="entry name" value="SYNAPTIC VESICLE GLYCOPROTEIN 2"/>
    <property type="match status" value="1"/>
</dbReference>
<evidence type="ECO:0000256" key="2">
    <source>
        <dbReference type="ARBA" id="ARBA00010992"/>
    </source>
</evidence>
<organism evidence="9 10">
    <name type="scientific">Pseudomonas rhizosphaerae</name>
    <dbReference type="NCBI Taxonomy" id="216142"/>
    <lineage>
        <taxon>Bacteria</taxon>
        <taxon>Pseudomonadati</taxon>
        <taxon>Pseudomonadota</taxon>
        <taxon>Gammaproteobacteria</taxon>
        <taxon>Pseudomonadales</taxon>
        <taxon>Pseudomonadaceae</taxon>
        <taxon>Pseudomonas</taxon>
    </lineage>
</organism>
<keyword evidence="5 7" id="KW-1133">Transmembrane helix</keyword>
<feature type="transmembrane region" description="Helical" evidence="7">
    <location>
        <begin position="408"/>
        <end position="427"/>
    </location>
</feature>
<keyword evidence="6 7" id="KW-0472">Membrane</keyword>
<dbReference type="EMBL" id="CP009533">
    <property type="protein sequence ID" value="AIS17186.1"/>
    <property type="molecule type" value="Genomic_DNA"/>
</dbReference>